<dbReference type="SUPFAM" id="SSF56219">
    <property type="entry name" value="DNase I-like"/>
    <property type="match status" value="1"/>
</dbReference>
<keyword evidence="2" id="KW-1185">Reference proteome</keyword>
<dbReference type="Proteomes" id="UP000325315">
    <property type="component" value="Unassembled WGS sequence"/>
</dbReference>
<evidence type="ECO:0000313" key="1">
    <source>
        <dbReference type="EMBL" id="KAA3490759.1"/>
    </source>
</evidence>
<sequence length="102" mass="12060">MIEVNSIEREWRYTGFYGSPYTCDQQASRRLLKELGQDGDFNEILYSSEKRGGQPREKRKMAAFREVLDECQLVDMGFQGTWFTWERGNLPETNIKERLDRG</sequence>
<evidence type="ECO:0000313" key="2">
    <source>
        <dbReference type="Proteomes" id="UP000325315"/>
    </source>
</evidence>
<protein>
    <submittedName>
        <fullName evidence="1">BEACH domain-containing lvsC</fullName>
    </submittedName>
</protein>
<accession>A0A5B6X9F3</accession>
<organism evidence="1 2">
    <name type="scientific">Gossypium australe</name>
    <dbReference type="NCBI Taxonomy" id="47621"/>
    <lineage>
        <taxon>Eukaryota</taxon>
        <taxon>Viridiplantae</taxon>
        <taxon>Streptophyta</taxon>
        <taxon>Embryophyta</taxon>
        <taxon>Tracheophyta</taxon>
        <taxon>Spermatophyta</taxon>
        <taxon>Magnoliopsida</taxon>
        <taxon>eudicotyledons</taxon>
        <taxon>Gunneridae</taxon>
        <taxon>Pentapetalae</taxon>
        <taxon>rosids</taxon>
        <taxon>malvids</taxon>
        <taxon>Malvales</taxon>
        <taxon>Malvaceae</taxon>
        <taxon>Malvoideae</taxon>
        <taxon>Gossypium</taxon>
    </lineage>
</organism>
<comment type="caution">
    <text evidence="1">The sequence shown here is derived from an EMBL/GenBank/DDBJ whole genome shotgun (WGS) entry which is preliminary data.</text>
</comment>
<dbReference type="EMBL" id="SMMG02000001">
    <property type="protein sequence ID" value="KAA3490759.1"/>
    <property type="molecule type" value="Genomic_DNA"/>
</dbReference>
<name>A0A5B6X9F3_9ROSI</name>
<dbReference type="InterPro" id="IPR036691">
    <property type="entry name" value="Endo/exonu/phosph_ase_sf"/>
</dbReference>
<dbReference type="Gene3D" id="3.60.10.10">
    <property type="entry name" value="Endonuclease/exonuclease/phosphatase"/>
    <property type="match status" value="1"/>
</dbReference>
<proteinExistence type="predicted"/>
<dbReference type="PANTHER" id="PTHR33710">
    <property type="entry name" value="BNAC02G09200D PROTEIN"/>
    <property type="match status" value="1"/>
</dbReference>
<dbReference type="PANTHER" id="PTHR33710:SF62">
    <property type="entry name" value="DUF4283 DOMAIN PROTEIN"/>
    <property type="match status" value="1"/>
</dbReference>
<gene>
    <name evidence="1" type="ORF">EPI10_034195</name>
</gene>
<dbReference type="OrthoDB" id="1001815at2759"/>
<reference evidence="2" key="1">
    <citation type="journal article" date="2019" name="Plant Biotechnol. J.">
        <title>Genome sequencing of the Australian wild diploid species Gossypium australe highlights disease resistance and delayed gland morphogenesis.</title>
        <authorList>
            <person name="Cai Y."/>
            <person name="Cai X."/>
            <person name="Wang Q."/>
            <person name="Wang P."/>
            <person name="Zhang Y."/>
            <person name="Cai C."/>
            <person name="Xu Y."/>
            <person name="Wang K."/>
            <person name="Zhou Z."/>
            <person name="Wang C."/>
            <person name="Geng S."/>
            <person name="Li B."/>
            <person name="Dong Q."/>
            <person name="Hou Y."/>
            <person name="Wang H."/>
            <person name="Ai P."/>
            <person name="Liu Z."/>
            <person name="Yi F."/>
            <person name="Sun M."/>
            <person name="An G."/>
            <person name="Cheng J."/>
            <person name="Zhang Y."/>
            <person name="Shi Q."/>
            <person name="Xie Y."/>
            <person name="Shi X."/>
            <person name="Chang Y."/>
            <person name="Huang F."/>
            <person name="Chen Y."/>
            <person name="Hong S."/>
            <person name="Mi L."/>
            <person name="Sun Q."/>
            <person name="Zhang L."/>
            <person name="Zhou B."/>
            <person name="Peng R."/>
            <person name="Zhang X."/>
            <person name="Liu F."/>
        </authorList>
    </citation>
    <scope>NUCLEOTIDE SEQUENCE [LARGE SCALE GENOMIC DNA]</scope>
    <source>
        <strain evidence="2">cv. PA1801</strain>
    </source>
</reference>
<dbReference type="AlphaFoldDB" id="A0A5B6X9F3"/>